<dbReference type="EMBL" id="LNYB01000024">
    <property type="protein sequence ID" value="KTD02320.1"/>
    <property type="molecule type" value="Genomic_DNA"/>
</dbReference>
<evidence type="ECO:0000256" key="5">
    <source>
        <dbReference type="ARBA" id="ARBA00022741"/>
    </source>
</evidence>
<evidence type="ECO:0000256" key="3">
    <source>
        <dbReference type="ARBA" id="ARBA00022553"/>
    </source>
</evidence>
<dbReference type="InterPro" id="IPR003661">
    <property type="entry name" value="HisK_dim/P_dom"/>
</dbReference>
<evidence type="ECO:0000313" key="14">
    <source>
        <dbReference type="Proteomes" id="UP000054698"/>
    </source>
</evidence>
<dbReference type="InterPro" id="IPR036097">
    <property type="entry name" value="HisK_dim/P_sf"/>
</dbReference>
<evidence type="ECO:0000256" key="8">
    <source>
        <dbReference type="ARBA" id="ARBA00023012"/>
    </source>
</evidence>
<dbReference type="SUPFAM" id="SSF47384">
    <property type="entry name" value="Homodimeric domain of signal transducing histidine kinase"/>
    <property type="match status" value="1"/>
</dbReference>
<reference evidence="12 14" key="1">
    <citation type="submission" date="2015-11" db="EMBL/GenBank/DDBJ databases">
        <title>Genomic analysis of 38 Legionella species identifies large and diverse effector repertoires.</title>
        <authorList>
            <person name="Burstein D."/>
            <person name="Amaro F."/>
            <person name="Zusman T."/>
            <person name="Lifshitz Z."/>
            <person name="Cohen O."/>
            <person name="Gilbert J.A."/>
            <person name="Pupko T."/>
            <person name="Shuman H.A."/>
            <person name="Segal G."/>
        </authorList>
    </citation>
    <scope>NUCLEOTIDE SEQUENCE [LARGE SCALE GENOMIC DNA]</scope>
    <source>
        <strain evidence="12 14">WO-44C</strain>
    </source>
</reference>
<evidence type="ECO:0000313" key="12">
    <source>
        <dbReference type="EMBL" id="KTD02320.1"/>
    </source>
</evidence>
<dbReference type="InterPro" id="IPR001789">
    <property type="entry name" value="Sig_transdc_resp-reg_receiver"/>
</dbReference>
<keyword evidence="3 9" id="KW-0597">Phosphoprotein</keyword>
<dbReference type="PRINTS" id="PR00344">
    <property type="entry name" value="BCTRLSENSOR"/>
</dbReference>
<keyword evidence="4 12" id="KW-0808">Transferase</keyword>
<dbReference type="Gene3D" id="3.40.50.2300">
    <property type="match status" value="1"/>
</dbReference>
<dbReference type="SMART" id="SM00388">
    <property type="entry name" value="HisKA"/>
    <property type="match status" value="1"/>
</dbReference>
<dbReference type="CDD" id="cd00082">
    <property type="entry name" value="HisKA"/>
    <property type="match status" value="1"/>
</dbReference>
<dbReference type="PANTHER" id="PTHR43547">
    <property type="entry name" value="TWO-COMPONENT HISTIDINE KINASE"/>
    <property type="match status" value="1"/>
</dbReference>
<evidence type="ECO:0000256" key="6">
    <source>
        <dbReference type="ARBA" id="ARBA00022777"/>
    </source>
</evidence>
<dbReference type="FunFam" id="3.30.565.10:FF:000037">
    <property type="entry name" value="Hybrid sensor histidine kinase/response regulator"/>
    <property type="match status" value="1"/>
</dbReference>
<evidence type="ECO:0000256" key="7">
    <source>
        <dbReference type="ARBA" id="ARBA00022840"/>
    </source>
</evidence>
<dbReference type="SMART" id="SM00448">
    <property type="entry name" value="REC"/>
    <property type="match status" value="1"/>
</dbReference>
<dbReference type="CDD" id="cd17574">
    <property type="entry name" value="REC_OmpR"/>
    <property type="match status" value="1"/>
</dbReference>
<dbReference type="InterPro" id="IPR036890">
    <property type="entry name" value="HATPase_C_sf"/>
</dbReference>
<evidence type="ECO:0000256" key="1">
    <source>
        <dbReference type="ARBA" id="ARBA00000085"/>
    </source>
</evidence>
<keyword evidence="6 12" id="KW-0418">Kinase</keyword>
<name>A0A0W0U316_9GAMM</name>
<evidence type="ECO:0000259" key="10">
    <source>
        <dbReference type="PROSITE" id="PS50109"/>
    </source>
</evidence>
<keyword evidence="8" id="KW-0902">Two-component regulatory system</keyword>
<keyword evidence="5" id="KW-0547">Nucleotide-binding</keyword>
<protein>
    <recommendedName>
        <fullName evidence="2">histidine kinase</fullName>
        <ecNumber evidence="2">2.7.13.3</ecNumber>
    </recommendedName>
</protein>
<proteinExistence type="predicted"/>
<dbReference type="Pfam" id="PF02518">
    <property type="entry name" value="HATPase_c"/>
    <property type="match status" value="2"/>
</dbReference>
<evidence type="ECO:0000313" key="15">
    <source>
        <dbReference type="Proteomes" id="UP000251942"/>
    </source>
</evidence>
<organism evidence="12 14">
    <name type="scientific">Legionella feeleii</name>
    <dbReference type="NCBI Taxonomy" id="453"/>
    <lineage>
        <taxon>Bacteria</taxon>
        <taxon>Pseudomonadati</taxon>
        <taxon>Pseudomonadota</taxon>
        <taxon>Gammaproteobacteria</taxon>
        <taxon>Legionellales</taxon>
        <taxon>Legionellaceae</taxon>
        <taxon>Legionella</taxon>
    </lineage>
</organism>
<dbReference type="Pfam" id="PF00512">
    <property type="entry name" value="HisKA"/>
    <property type="match status" value="1"/>
</dbReference>
<comment type="catalytic activity">
    <reaction evidence="1">
        <text>ATP + protein L-histidine = ADP + protein N-phospho-L-histidine.</text>
        <dbReference type="EC" id="2.7.13.3"/>
    </reaction>
</comment>
<dbReference type="CDD" id="cd16922">
    <property type="entry name" value="HATPase_EvgS-ArcB-TorS-like"/>
    <property type="match status" value="1"/>
</dbReference>
<feature type="domain" description="Histidine kinase" evidence="10">
    <location>
        <begin position="497"/>
        <end position="758"/>
    </location>
</feature>
<evidence type="ECO:0000313" key="13">
    <source>
        <dbReference type="EMBL" id="SPX61546.1"/>
    </source>
</evidence>
<dbReference type="SUPFAM" id="SSF55874">
    <property type="entry name" value="ATPase domain of HSP90 chaperone/DNA topoisomerase II/histidine kinase"/>
    <property type="match status" value="2"/>
</dbReference>
<dbReference type="GO" id="GO:0000155">
    <property type="term" value="F:phosphorelay sensor kinase activity"/>
    <property type="evidence" value="ECO:0007669"/>
    <property type="project" value="InterPro"/>
</dbReference>
<keyword evidence="7" id="KW-0067">ATP-binding</keyword>
<dbReference type="EC" id="2.7.13.3" evidence="2"/>
<dbReference type="Gene3D" id="1.10.287.130">
    <property type="match status" value="1"/>
</dbReference>
<dbReference type="GO" id="GO:0005524">
    <property type="term" value="F:ATP binding"/>
    <property type="evidence" value="ECO:0007669"/>
    <property type="project" value="UniProtKB-KW"/>
</dbReference>
<accession>A0A0W0U316</accession>
<dbReference type="InterPro" id="IPR005467">
    <property type="entry name" value="His_kinase_dom"/>
</dbReference>
<dbReference type="Gene3D" id="3.30.565.10">
    <property type="entry name" value="Histidine kinase-like ATPase, C-terminal domain"/>
    <property type="match status" value="2"/>
</dbReference>
<dbReference type="PROSITE" id="PS50110">
    <property type="entry name" value="RESPONSE_REGULATORY"/>
    <property type="match status" value="1"/>
</dbReference>
<dbReference type="RefSeq" id="WP_058444181.1">
    <property type="nucleotide sequence ID" value="NZ_CAAAHT010000048.1"/>
</dbReference>
<dbReference type="PROSITE" id="PS50109">
    <property type="entry name" value="HIS_KIN"/>
    <property type="match status" value="2"/>
</dbReference>
<dbReference type="Proteomes" id="UP000054698">
    <property type="component" value="Unassembled WGS sequence"/>
</dbReference>
<dbReference type="SMART" id="SM00387">
    <property type="entry name" value="HATPase_c"/>
    <property type="match status" value="2"/>
</dbReference>
<reference evidence="13 15" key="2">
    <citation type="submission" date="2018-06" db="EMBL/GenBank/DDBJ databases">
        <authorList>
            <consortium name="Pathogen Informatics"/>
            <person name="Doyle S."/>
        </authorList>
    </citation>
    <scope>NUCLEOTIDE SEQUENCE [LARGE SCALE GENOMIC DNA]</scope>
    <source>
        <strain evidence="13 15">NCTC12022</strain>
    </source>
</reference>
<evidence type="ECO:0000256" key="9">
    <source>
        <dbReference type="PROSITE-ProRule" id="PRU00169"/>
    </source>
</evidence>
<dbReference type="InterPro" id="IPR011006">
    <property type="entry name" value="CheY-like_superfamily"/>
</dbReference>
<gene>
    <name evidence="13" type="primary">arcB_5</name>
    <name evidence="12" type="ORF">Lfee_0828</name>
    <name evidence="13" type="ORF">NCTC12022_02286</name>
</gene>
<evidence type="ECO:0000259" key="11">
    <source>
        <dbReference type="PROSITE" id="PS50110"/>
    </source>
</evidence>
<evidence type="ECO:0000256" key="4">
    <source>
        <dbReference type="ARBA" id="ARBA00022679"/>
    </source>
</evidence>
<dbReference type="SUPFAM" id="SSF52172">
    <property type="entry name" value="CheY-like"/>
    <property type="match status" value="1"/>
</dbReference>
<keyword evidence="14" id="KW-1185">Reference proteome</keyword>
<dbReference type="InterPro" id="IPR003594">
    <property type="entry name" value="HATPase_dom"/>
</dbReference>
<sequence>MAKQTLSTLQKTIEEIADQLCLAVKGDFDFTIKIESQDESIQKLTMLVNFLVDTARRALIDVRDKNYKLMEVDYLKSEFITNISHELRTPLTLILSPLKTILLNEASSLPAEVTKNLYRMQRNAARLYILVNNLLDFTKIEANKFELYEESVDLNQFIAQLIDDIQGLAQERKINLQFFPAPAIKQVLLDKKIIEKIVFNLLSNALKFTSPEGEIKVILQRGKKTIDLLVTDTGTGIPQDQIPFVFERFHQVDSSSTRAYEGSGIGLTLVKQFVELMHGNIRVESRLGKGSSFHISLPERTAQAPPTSTKSETLTSSTPHNFKVDFSLLATPEQDIVPLPAKTALKKERPYIVIADDNRDIRHYITSLLENNFEVIAVENGKLALDAVHQYKPHVILSDIMMPLIDGYQLTKLLKEDPSTTHIPIILITAKAGNEAVVSSLGVGADDYLSKPFEPEELIARTTAACNHYQTYLQSCDLNSQLITMARQAGMTELATSILHNIGNVLNTVNVSIDLIKEMINKPYVPHLTAVSTMLKENITNLAYYLSEDEKGKILPDYLIALVTKITTEYDKIDKEITCLAEQVHHIGDIVTMQESISGVSGIAEKLFLPEIVNTAISMCKNAIDKQEVTIHQEVEHHCELISDKAKLLQIIINLIQNAKDALTDPKHNVLNKTIKIKIRLNPITNQAELIISDNGIGITAENLGKIFTFGFTTKSHGHGFGLHASALAAKELGGTLLVKSKGFGQGAEFTLALPLKQPSGRFLNDDSYEGFENSHY</sequence>
<evidence type="ECO:0000256" key="2">
    <source>
        <dbReference type="ARBA" id="ARBA00012438"/>
    </source>
</evidence>
<dbReference type="PANTHER" id="PTHR43547:SF2">
    <property type="entry name" value="HYBRID SIGNAL TRANSDUCTION HISTIDINE KINASE C"/>
    <property type="match status" value="1"/>
</dbReference>
<feature type="domain" description="Histidine kinase" evidence="10">
    <location>
        <begin position="82"/>
        <end position="301"/>
    </location>
</feature>
<dbReference type="PATRIC" id="fig|453.4.peg.895"/>
<feature type="modified residue" description="4-aspartylphosphate" evidence="9">
    <location>
        <position position="399"/>
    </location>
</feature>
<dbReference type="Proteomes" id="UP000251942">
    <property type="component" value="Unassembled WGS sequence"/>
</dbReference>
<dbReference type="STRING" id="453.Lfee_0828"/>
<dbReference type="AlphaFoldDB" id="A0A0W0U316"/>
<feature type="domain" description="Response regulatory" evidence="11">
    <location>
        <begin position="351"/>
        <end position="466"/>
    </location>
</feature>
<dbReference type="OrthoDB" id="9768069at2"/>
<dbReference type="InterPro" id="IPR004358">
    <property type="entry name" value="Sig_transdc_His_kin-like_C"/>
</dbReference>
<dbReference type="EMBL" id="UASS01000022">
    <property type="protein sequence ID" value="SPX61546.1"/>
    <property type="molecule type" value="Genomic_DNA"/>
</dbReference>
<dbReference type="Pfam" id="PF00072">
    <property type="entry name" value="Response_reg"/>
    <property type="match status" value="1"/>
</dbReference>